<evidence type="ECO:0000256" key="6">
    <source>
        <dbReference type="ARBA" id="ARBA00023209"/>
    </source>
</evidence>
<dbReference type="EC" id="2.3.1.274" evidence="8 10"/>
<keyword evidence="6 10" id="KW-0594">Phospholipid biosynthesis</keyword>
<comment type="function">
    <text evidence="10">Catalyzes the reversible formation of acyl-phosphate (acyl-PO(4)) from acyl-[acyl-carrier-protein] (acyl-ACP). This enzyme utilizes acyl-ACP as fatty acyl donor, but not acyl-CoA.</text>
</comment>
<keyword evidence="12" id="KW-1185">Reference proteome</keyword>
<reference evidence="12" key="2">
    <citation type="journal article" date="2010" name="Stand. Genomic Sci.">
        <title>Complete genome sequence of Thermaerobacter marianensis type strain (7p75aT).</title>
        <authorList>
            <person name="Han C."/>
            <person name="Gu W."/>
            <person name="Zhang X."/>
            <person name="Lapidus A."/>
            <person name="Nolan M."/>
            <person name="Copeland A."/>
            <person name="Lucas S."/>
            <person name="Glavina Del Rio T."/>
            <person name="Tice H."/>
            <person name="Cheng J."/>
            <person name="Tapia R."/>
            <person name="Goodwin L."/>
            <person name="Pitluck S."/>
            <person name="Pagani I."/>
            <person name="Ivanova N."/>
            <person name="Mavromatis K."/>
            <person name="Mikhailova N."/>
            <person name="Pati A."/>
            <person name="Chen A."/>
            <person name="Palaniappan K."/>
            <person name="Land M."/>
            <person name="Hauser L."/>
            <person name="Chang Y."/>
            <person name="Jeffries C."/>
            <person name="Schneider S."/>
            <person name="Rohde M."/>
            <person name="Goker M."/>
            <person name="Pukall R."/>
            <person name="Woyke T."/>
            <person name="Bristow J."/>
            <person name="Eisen J."/>
            <person name="Markowitz V."/>
            <person name="Hugenholtz P."/>
            <person name="Kyrpides N."/>
            <person name="Klenk H."/>
            <person name="Detter J."/>
        </authorList>
    </citation>
    <scope>NUCLEOTIDE SEQUENCE [LARGE SCALE GENOMIC DNA]</scope>
    <source>
        <strain evidence="12">ATCC 700841 / DSM 12885 / JCM 10246 / 7p75a</strain>
    </source>
</reference>
<dbReference type="OrthoDB" id="9806408at2"/>
<comment type="catalytic activity">
    <reaction evidence="1 10">
        <text>a fatty acyl-[ACP] + phosphate = an acyl phosphate + holo-[ACP]</text>
        <dbReference type="Rhea" id="RHEA:42292"/>
        <dbReference type="Rhea" id="RHEA-COMP:9685"/>
        <dbReference type="Rhea" id="RHEA-COMP:14125"/>
        <dbReference type="ChEBI" id="CHEBI:43474"/>
        <dbReference type="ChEBI" id="CHEBI:59918"/>
        <dbReference type="ChEBI" id="CHEBI:64479"/>
        <dbReference type="ChEBI" id="CHEBI:138651"/>
        <dbReference type="EC" id="2.3.1.274"/>
    </reaction>
</comment>
<keyword evidence="3 10" id="KW-0444">Lipid biosynthesis</keyword>
<dbReference type="UniPathway" id="UPA00085"/>
<comment type="subcellular location">
    <subcellularLocation>
        <location evidence="10">Cytoplasm</location>
    </subcellularLocation>
    <text evidence="10">Associated with the membrane possibly through PlsY.</text>
</comment>
<dbReference type="HOGENOM" id="CLU_039379_1_1_9"/>
<protein>
    <recommendedName>
        <fullName evidence="8 10">Phosphate acyltransferase</fullName>
        <ecNumber evidence="8 10">2.3.1.274</ecNumber>
    </recommendedName>
    <alternativeName>
        <fullName evidence="10">Acyl-ACP phosphotransacylase</fullName>
    </alternativeName>
    <alternativeName>
        <fullName evidence="10">Acyl-[acyl-carrier-protein]--phosphate acyltransferase</fullName>
    </alternativeName>
    <alternativeName>
        <fullName evidence="10">Phosphate-acyl-ACP acyltransferase</fullName>
    </alternativeName>
</protein>
<evidence type="ECO:0000256" key="8">
    <source>
        <dbReference type="ARBA" id="ARBA00024069"/>
    </source>
</evidence>
<dbReference type="PANTHER" id="PTHR30100">
    <property type="entry name" value="FATTY ACID/PHOSPHOLIPID SYNTHESIS PROTEIN PLSX"/>
    <property type="match status" value="1"/>
</dbReference>
<organism evidence="11 12">
    <name type="scientific">Thermaerobacter marianensis (strain ATCC 700841 / DSM 12885 / JCM 10246 / 7p75a)</name>
    <dbReference type="NCBI Taxonomy" id="644966"/>
    <lineage>
        <taxon>Bacteria</taxon>
        <taxon>Bacillati</taxon>
        <taxon>Bacillota</taxon>
        <taxon>Clostridia</taxon>
        <taxon>Eubacteriales</taxon>
        <taxon>Clostridiales Family XVII. Incertae Sedis</taxon>
        <taxon>Thermaerobacter</taxon>
    </lineage>
</organism>
<evidence type="ECO:0000256" key="7">
    <source>
        <dbReference type="ARBA" id="ARBA00023264"/>
    </source>
</evidence>
<dbReference type="GO" id="GO:0005737">
    <property type="term" value="C:cytoplasm"/>
    <property type="evidence" value="ECO:0007669"/>
    <property type="project" value="UniProtKB-SubCell"/>
</dbReference>
<dbReference type="HAMAP" id="MF_00019">
    <property type="entry name" value="PlsX"/>
    <property type="match status" value="1"/>
</dbReference>
<keyword evidence="7 10" id="KW-1208">Phospholipid metabolism</keyword>
<evidence type="ECO:0000256" key="1">
    <source>
        <dbReference type="ARBA" id="ARBA00001232"/>
    </source>
</evidence>
<dbReference type="InterPro" id="IPR003664">
    <property type="entry name" value="FA_synthesis"/>
</dbReference>
<dbReference type="EMBL" id="CP002344">
    <property type="protein sequence ID" value="ADU51059.1"/>
    <property type="molecule type" value="Genomic_DNA"/>
</dbReference>
<proteinExistence type="inferred from homology"/>
<evidence type="ECO:0000256" key="9">
    <source>
        <dbReference type="ARBA" id="ARBA00046608"/>
    </source>
</evidence>
<dbReference type="RefSeq" id="WP_013495364.1">
    <property type="nucleotide sequence ID" value="NC_014831.1"/>
</dbReference>
<keyword evidence="11" id="KW-0012">Acyltransferase</keyword>
<dbReference type="AlphaFoldDB" id="E6SJD1"/>
<sequence length="351" mass="36859">MTGTAKDSPRRWRVAVDVMGGDGAPSVPVAAGLDAARRWPVDILWVGPQEQVAAELRRQGAGWPPPGRIVHASQVIEAGDAPVAALRRKQDSSIAVGIRLVREGEADAFVSAGSTGAVMAAGKLMLGTLPGVARPALAAVLPTLDGRGFLMLDLGASAEADPEQLVQYAVMGAIYAREVLERPAPRVALLNIGSEAGKGNRLYRETYERLARSGLDFAGNVEARGLFDGTVDVVVCDGFTGNVALKAMEGAGEACWKLLKAEVARRPLARLAALLLRPVLLGVRRRLDYGEYGAAFFLGLDGLVFKCHGSSDARAIANGIGVAVKACQGRLLHRIGESIGKEDGEALGRGR</sequence>
<dbReference type="Gene3D" id="3.40.718.10">
    <property type="entry name" value="Isopropylmalate Dehydrogenase"/>
    <property type="match status" value="1"/>
</dbReference>
<dbReference type="PANTHER" id="PTHR30100:SF1">
    <property type="entry name" value="PHOSPHATE ACYLTRANSFERASE"/>
    <property type="match status" value="1"/>
</dbReference>
<evidence type="ECO:0000256" key="4">
    <source>
        <dbReference type="ARBA" id="ARBA00022679"/>
    </source>
</evidence>
<evidence type="ECO:0000313" key="12">
    <source>
        <dbReference type="Proteomes" id="UP000008915"/>
    </source>
</evidence>
<name>E6SJD1_THEM7</name>
<evidence type="ECO:0000256" key="2">
    <source>
        <dbReference type="ARBA" id="ARBA00022490"/>
    </source>
</evidence>
<dbReference type="InterPro" id="IPR012281">
    <property type="entry name" value="Phospholipid_synth_PlsX-like"/>
</dbReference>
<gene>
    <name evidence="10" type="primary">plsX</name>
    <name evidence="11" type="ordered locus">Tmar_0946</name>
</gene>
<dbReference type="PIRSF" id="PIRSF002465">
    <property type="entry name" value="Phsphlp_syn_PlsX"/>
    <property type="match status" value="1"/>
</dbReference>
<evidence type="ECO:0000256" key="5">
    <source>
        <dbReference type="ARBA" id="ARBA00023098"/>
    </source>
</evidence>
<evidence type="ECO:0000256" key="10">
    <source>
        <dbReference type="HAMAP-Rule" id="MF_00019"/>
    </source>
</evidence>
<dbReference type="GO" id="GO:0043811">
    <property type="term" value="F:phosphate:acyl-[acyl carrier protein] acyltransferase activity"/>
    <property type="evidence" value="ECO:0007669"/>
    <property type="project" value="UniProtKB-UniRule"/>
</dbReference>
<dbReference type="eggNOG" id="COG0416">
    <property type="taxonomic scope" value="Bacteria"/>
</dbReference>
<evidence type="ECO:0000313" key="11">
    <source>
        <dbReference type="EMBL" id="ADU51059.1"/>
    </source>
</evidence>
<dbReference type="Pfam" id="PF02504">
    <property type="entry name" value="FA_synthesis"/>
    <property type="match status" value="1"/>
</dbReference>
<dbReference type="KEGG" id="tmr:Tmar_0946"/>
<dbReference type="SUPFAM" id="SSF53659">
    <property type="entry name" value="Isocitrate/Isopropylmalate dehydrogenase-like"/>
    <property type="match status" value="1"/>
</dbReference>
<dbReference type="GO" id="GO:0008654">
    <property type="term" value="P:phospholipid biosynthetic process"/>
    <property type="evidence" value="ECO:0007669"/>
    <property type="project" value="UniProtKB-KW"/>
</dbReference>
<reference evidence="11 12" key="1">
    <citation type="journal article" date="2010" name="Stand. Genomic Sci.">
        <title>Complete genome sequence of Thermaerobacter marianensis type strain (7p75a).</title>
        <authorList>
            <person name="Han C."/>
            <person name="Gu W."/>
            <person name="Zhang X."/>
            <person name="Lapidus A."/>
            <person name="Nolan M."/>
            <person name="Copeland A."/>
            <person name="Lucas S."/>
            <person name="Del Rio T.G."/>
            <person name="Tice H."/>
            <person name="Cheng J.F."/>
            <person name="Tapia R."/>
            <person name="Goodwin L."/>
            <person name="Pitluck S."/>
            <person name="Pagani I."/>
            <person name="Ivanova N."/>
            <person name="Mavromatis K."/>
            <person name="Mikhailova N."/>
            <person name="Pati A."/>
            <person name="Chen A."/>
            <person name="Palaniappan K."/>
            <person name="Land M."/>
            <person name="Hauser L."/>
            <person name="Chang Y.J."/>
            <person name="Jeffries C.D."/>
            <person name="Schneider S."/>
            <person name="Rohde M."/>
            <person name="Goker M."/>
            <person name="Pukall R."/>
            <person name="Woyke T."/>
            <person name="Bristow J."/>
            <person name="Eisen J.A."/>
            <person name="Markowitz V."/>
            <person name="Hugenholtz P."/>
            <person name="Kyrpides N.C."/>
            <person name="Klenk H.P."/>
            <person name="Detter J.C."/>
        </authorList>
    </citation>
    <scope>NUCLEOTIDE SEQUENCE [LARGE SCALE GENOMIC DNA]</scope>
    <source>
        <strain evidence="12">ATCC 700841 / DSM 12885 / JCM 10246 / 7p75a</strain>
    </source>
</reference>
<dbReference type="GO" id="GO:0006633">
    <property type="term" value="P:fatty acid biosynthetic process"/>
    <property type="evidence" value="ECO:0007669"/>
    <property type="project" value="UniProtKB-UniRule"/>
</dbReference>
<keyword evidence="4 10" id="KW-0808">Transferase</keyword>
<dbReference type="NCBIfam" id="TIGR00182">
    <property type="entry name" value="plsX"/>
    <property type="match status" value="1"/>
</dbReference>
<dbReference type="STRING" id="644966.Tmar_0946"/>
<comment type="pathway">
    <text evidence="10">Lipid metabolism; phospholipid metabolism.</text>
</comment>
<evidence type="ECO:0000256" key="3">
    <source>
        <dbReference type="ARBA" id="ARBA00022516"/>
    </source>
</evidence>
<comment type="subunit">
    <text evidence="9 10">Homodimer. Probably interacts with PlsY.</text>
</comment>
<keyword evidence="5 10" id="KW-0443">Lipid metabolism</keyword>
<accession>E6SJD1</accession>
<dbReference type="Proteomes" id="UP000008915">
    <property type="component" value="Chromosome"/>
</dbReference>
<comment type="similarity">
    <text evidence="10">Belongs to the PlsX family.</text>
</comment>
<keyword evidence="2 10" id="KW-0963">Cytoplasm</keyword>